<keyword evidence="3" id="KW-1185">Reference proteome</keyword>
<gene>
    <name evidence="2" type="ORF">GCM10009547_48210</name>
</gene>
<feature type="compositionally biased region" description="Basic and acidic residues" evidence="1">
    <location>
        <begin position="97"/>
        <end position="109"/>
    </location>
</feature>
<feature type="region of interest" description="Disordered" evidence="1">
    <location>
        <begin position="94"/>
        <end position="127"/>
    </location>
</feature>
<evidence type="ECO:0000313" key="3">
    <source>
        <dbReference type="Proteomes" id="UP001500957"/>
    </source>
</evidence>
<dbReference type="Proteomes" id="UP001500957">
    <property type="component" value="Unassembled WGS sequence"/>
</dbReference>
<evidence type="ECO:0000313" key="2">
    <source>
        <dbReference type="EMBL" id="GAA0638197.1"/>
    </source>
</evidence>
<name>A0ABN1HCJ5_9ACTN</name>
<proteinExistence type="predicted"/>
<reference evidence="2 3" key="1">
    <citation type="journal article" date="2019" name="Int. J. Syst. Evol. Microbiol.">
        <title>The Global Catalogue of Microorganisms (GCM) 10K type strain sequencing project: providing services to taxonomists for standard genome sequencing and annotation.</title>
        <authorList>
            <consortium name="The Broad Institute Genomics Platform"/>
            <consortium name="The Broad Institute Genome Sequencing Center for Infectious Disease"/>
            <person name="Wu L."/>
            <person name="Ma J."/>
        </authorList>
    </citation>
    <scope>NUCLEOTIDE SEQUENCE [LARGE SCALE GENOMIC DNA]</scope>
    <source>
        <strain evidence="2 3">JCM 10671</strain>
    </source>
</reference>
<protein>
    <submittedName>
        <fullName evidence="2">Uncharacterized protein</fullName>
    </submittedName>
</protein>
<dbReference type="EMBL" id="BAAAHE010000057">
    <property type="protein sequence ID" value="GAA0638197.1"/>
    <property type="molecule type" value="Genomic_DNA"/>
</dbReference>
<comment type="caution">
    <text evidence="2">The sequence shown here is derived from an EMBL/GenBank/DDBJ whole genome shotgun (WGS) entry which is preliminary data.</text>
</comment>
<organism evidence="2 3">
    <name type="scientific">Sporichthya brevicatena</name>
    <dbReference type="NCBI Taxonomy" id="171442"/>
    <lineage>
        <taxon>Bacteria</taxon>
        <taxon>Bacillati</taxon>
        <taxon>Actinomycetota</taxon>
        <taxon>Actinomycetes</taxon>
        <taxon>Sporichthyales</taxon>
        <taxon>Sporichthyaceae</taxon>
        <taxon>Sporichthya</taxon>
    </lineage>
</organism>
<accession>A0ABN1HCJ5</accession>
<evidence type="ECO:0000256" key="1">
    <source>
        <dbReference type="SAM" id="MobiDB-lite"/>
    </source>
</evidence>
<sequence length="127" mass="13122">MSMVMDIAFWVPRWYAPVAFTAGAPGEVESIVKRALRGVSSVSPALAMTAAGDIALKAETPASGVASLAVVVDAPPQPARPTDSSPAIAVTTTRRARALEPSRRTEAKCTADPPVDTGSPIRPVCPL</sequence>